<protein>
    <submittedName>
        <fullName evidence="1">Uncharacterized protein</fullName>
    </submittedName>
</protein>
<organism evidence="1 2">
    <name type="scientific">Neophaeococcomyces mojaviensis</name>
    <dbReference type="NCBI Taxonomy" id="3383035"/>
    <lineage>
        <taxon>Eukaryota</taxon>
        <taxon>Fungi</taxon>
        <taxon>Dikarya</taxon>
        <taxon>Ascomycota</taxon>
        <taxon>Pezizomycotina</taxon>
        <taxon>Eurotiomycetes</taxon>
        <taxon>Chaetothyriomycetidae</taxon>
        <taxon>Chaetothyriales</taxon>
        <taxon>Chaetothyriales incertae sedis</taxon>
        <taxon>Neophaeococcomyces</taxon>
    </lineage>
</organism>
<evidence type="ECO:0000313" key="1">
    <source>
        <dbReference type="EMBL" id="KAJ9654261.1"/>
    </source>
</evidence>
<name>A0ACC3A247_9EURO</name>
<proteinExistence type="predicted"/>
<keyword evidence="2" id="KW-1185">Reference proteome</keyword>
<reference evidence="1" key="1">
    <citation type="submission" date="2022-10" db="EMBL/GenBank/DDBJ databases">
        <title>Culturing micro-colonial fungi from biological soil crusts in the Mojave desert and describing Neophaeococcomyces mojavensis, and introducing the new genera and species Taxawa tesnikishii.</title>
        <authorList>
            <person name="Kurbessoian T."/>
            <person name="Stajich J.E."/>
        </authorList>
    </citation>
    <scope>NUCLEOTIDE SEQUENCE</scope>
    <source>
        <strain evidence="1">JES_112</strain>
    </source>
</reference>
<dbReference type="EMBL" id="JAPDRQ010000126">
    <property type="protein sequence ID" value="KAJ9654261.1"/>
    <property type="molecule type" value="Genomic_DNA"/>
</dbReference>
<comment type="caution">
    <text evidence="1">The sequence shown here is derived from an EMBL/GenBank/DDBJ whole genome shotgun (WGS) entry which is preliminary data.</text>
</comment>
<gene>
    <name evidence="1" type="ORF">H2198_006661</name>
</gene>
<accession>A0ACC3A247</accession>
<dbReference type="Proteomes" id="UP001172386">
    <property type="component" value="Unassembled WGS sequence"/>
</dbReference>
<sequence length="123" mass="12771">MTASMIDVKPTPNPTPSAILFDSFCKPMASSDLESEEVEVVGCNEDVDVELCCVVAVLNVDMAPVVLTLLAAALLDPLPLALALALTLALAVELELLSTQYACPPSPAAIICASSHTNVTSLM</sequence>
<evidence type="ECO:0000313" key="2">
    <source>
        <dbReference type="Proteomes" id="UP001172386"/>
    </source>
</evidence>